<keyword evidence="1" id="KW-1133">Transmembrane helix</keyword>
<accession>A0A265N504</accession>
<keyword evidence="1" id="KW-0812">Transmembrane</keyword>
<dbReference type="Proteomes" id="UP000216498">
    <property type="component" value="Unassembled WGS sequence"/>
</dbReference>
<organism evidence="2 3">
    <name type="scientific">Virgibacillus indicus</name>
    <dbReference type="NCBI Taxonomy" id="2024554"/>
    <lineage>
        <taxon>Bacteria</taxon>
        <taxon>Bacillati</taxon>
        <taxon>Bacillota</taxon>
        <taxon>Bacilli</taxon>
        <taxon>Bacillales</taxon>
        <taxon>Bacillaceae</taxon>
        <taxon>Virgibacillus</taxon>
    </lineage>
</organism>
<protein>
    <submittedName>
        <fullName evidence="2">Uncharacterized protein</fullName>
    </submittedName>
</protein>
<feature type="transmembrane region" description="Helical" evidence="1">
    <location>
        <begin position="6"/>
        <end position="27"/>
    </location>
</feature>
<dbReference type="EMBL" id="NPMS01000014">
    <property type="protein sequence ID" value="OZU87112.1"/>
    <property type="molecule type" value="Genomic_DNA"/>
</dbReference>
<keyword evidence="1" id="KW-0472">Membrane</keyword>
<gene>
    <name evidence="2" type="ORF">CIL03_18165</name>
</gene>
<evidence type="ECO:0000313" key="2">
    <source>
        <dbReference type="EMBL" id="OZU87112.1"/>
    </source>
</evidence>
<sequence length="65" mass="7754">MPIWVFILIVFGGLLLIGIIVDIIMKFRGKKINPERKNRKVTESERIYAESFKEQVRNNMHDNFF</sequence>
<comment type="caution">
    <text evidence="2">The sequence shown here is derived from an EMBL/GenBank/DDBJ whole genome shotgun (WGS) entry which is preliminary data.</text>
</comment>
<dbReference type="OrthoDB" id="2942189at2"/>
<keyword evidence="3" id="KW-1185">Reference proteome</keyword>
<dbReference type="RefSeq" id="WP_094887303.1">
    <property type="nucleotide sequence ID" value="NZ_NPMS01000014.1"/>
</dbReference>
<proteinExistence type="predicted"/>
<name>A0A265N504_9BACI</name>
<evidence type="ECO:0000313" key="3">
    <source>
        <dbReference type="Proteomes" id="UP000216498"/>
    </source>
</evidence>
<evidence type="ECO:0000256" key="1">
    <source>
        <dbReference type="SAM" id="Phobius"/>
    </source>
</evidence>
<dbReference type="AlphaFoldDB" id="A0A265N504"/>
<reference evidence="2 3" key="1">
    <citation type="submission" date="2017-08" db="EMBL/GenBank/DDBJ databases">
        <title>Virgibacillus indicus sp. nov. and Virgibacillus profoundi sp. nov, two moderately halophilic bacteria isolated from marine sediment by using the Microfluidic Streak Plate.</title>
        <authorList>
            <person name="Xu B."/>
            <person name="Hu B."/>
            <person name="Wang J."/>
            <person name="Zhu Y."/>
            <person name="Huang L."/>
            <person name="Du W."/>
            <person name="Huang Y."/>
        </authorList>
    </citation>
    <scope>NUCLEOTIDE SEQUENCE [LARGE SCALE GENOMIC DNA]</scope>
    <source>
        <strain evidence="2 3">IO3-P2-C2</strain>
    </source>
</reference>